<proteinExistence type="predicted"/>
<gene>
    <name evidence="1" type="ORF">BT62DRAFT_1079411</name>
</gene>
<organism evidence="1 2">
    <name type="scientific">Guyanagaster necrorhizus</name>
    <dbReference type="NCBI Taxonomy" id="856835"/>
    <lineage>
        <taxon>Eukaryota</taxon>
        <taxon>Fungi</taxon>
        <taxon>Dikarya</taxon>
        <taxon>Basidiomycota</taxon>
        <taxon>Agaricomycotina</taxon>
        <taxon>Agaricomycetes</taxon>
        <taxon>Agaricomycetidae</taxon>
        <taxon>Agaricales</taxon>
        <taxon>Marasmiineae</taxon>
        <taxon>Physalacriaceae</taxon>
        <taxon>Guyanagaster</taxon>
    </lineage>
</organism>
<sequence length="190" mass="21965">MPDGDFPGVSPLFSRFLLCYQPLYQNESHHLFMDTFHDDMTLMVGGYYMNMRTVRQIMETLRMNHLGNHDGEEQLAFIINNWLREHEIHSVFSAVKELEGKPGLILVSFVGDSNANNPNPDHTVKQWVQDKAQVKEEDMTWITFKDDGVIMRYTRKPEVTLVETHEPCDGIIEEMLRLIAKQSRSLPPSG</sequence>
<dbReference type="GeneID" id="66101781"/>
<comment type="caution">
    <text evidence="1">The sequence shown here is derived from an EMBL/GenBank/DDBJ whole genome shotgun (WGS) entry which is preliminary data.</text>
</comment>
<reference evidence="1" key="1">
    <citation type="submission" date="2020-11" db="EMBL/GenBank/DDBJ databases">
        <title>Adaptations for nitrogen fixation in a non-lichenized fungal sporocarp promotes dispersal by wood-feeding termites.</title>
        <authorList>
            <consortium name="DOE Joint Genome Institute"/>
            <person name="Koch R.A."/>
            <person name="Yoon G."/>
            <person name="Arayal U."/>
            <person name="Lail K."/>
            <person name="Amirebrahimi M."/>
            <person name="Labutti K."/>
            <person name="Lipzen A."/>
            <person name="Riley R."/>
            <person name="Barry K."/>
            <person name="Henrissat B."/>
            <person name="Grigoriev I.V."/>
            <person name="Herr J.R."/>
            <person name="Aime M.C."/>
        </authorList>
    </citation>
    <scope>NUCLEOTIDE SEQUENCE</scope>
    <source>
        <strain evidence="1">MCA 3950</strain>
    </source>
</reference>
<keyword evidence="2" id="KW-1185">Reference proteome</keyword>
<evidence type="ECO:0000313" key="1">
    <source>
        <dbReference type="EMBL" id="KAG7442300.1"/>
    </source>
</evidence>
<dbReference type="Proteomes" id="UP000812287">
    <property type="component" value="Unassembled WGS sequence"/>
</dbReference>
<dbReference type="EMBL" id="MU250552">
    <property type="protein sequence ID" value="KAG7442300.1"/>
    <property type="molecule type" value="Genomic_DNA"/>
</dbReference>
<evidence type="ECO:0000313" key="2">
    <source>
        <dbReference type="Proteomes" id="UP000812287"/>
    </source>
</evidence>
<protein>
    <submittedName>
        <fullName evidence="1">Uncharacterized protein</fullName>
    </submittedName>
</protein>
<dbReference type="AlphaFoldDB" id="A0A9P7VKM9"/>
<dbReference type="OrthoDB" id="3027425at2759"/>
<name>A0A9P7VKM9_9AGAR</name>
<accession>A0A9P7VKM9</accession>
<dbReference type="RefSeq" id="XP_043035800.1">
    <property type="nucleotide sequence ID" value="XM_043179487.1"/>
</dbReference>